<dbReference type="SUPFAM" id="SSF46689">
    <property type="entry name" value="Homeodomain-like"/>
    <property type="match status" value="1"/>
</dbReference>
<evidence type="ECO:0000259" key="10">
    <source>
        <dbReference type="PROSITE" id="PS51294"/>
    </source>
</evidence>
<protein>
    <submittedName>
        <fullName evidence="12">Transcription factor MYB46-like</fullName>
    </submittedName>
</protein>
<feature type="region of interest" description="Disordered" evidence="8">
    <location>
        <begin position="127"/>
        <end position="150"/>
    </location>
</feature>
<reference evidence="11" key="1">
    <citation type="journal article" date="2013" name="Nat. Biotechnol.">
        <title>Draft genome sequence of chickpea (Cicer arietinum) provides a resource for trait improvement.</title>
        <authorList>
            <person name="Varshney R.K."/>
            <person name="Song C."/>
            <person name="Saxena R.K."/>
            <person name="Azam S."/>
            <person name="Yu S."/>
            <person name="Sharpe A.G."/>
            <person name="Cannon S."/>
            <person name="Baek J."/>
            <person name="Rosen B.D."/>
            <person name="Tar'an B."/>
            <person name="Millan T."/>
            <person name="Zhang X."/>
            <person name="Ramsay L.D."/>
            <person name="Iwata A."/>
            <person name="Wang Y."/>
            <person name="Nelson W."/>
            <person name="Farmer A.D."/>
            <person name="Gaur P.M."/>
            <person name="Soderlund C."/>
            <person name="Penmetsa R.V."/>
            <person name="Xu C."/>
            <person name="Bharti A.K."/>
            <person name="He W."/>
            <person name="Winter P."/>
            <person name="Zhao S."/>
            <person name="Hane J.K."/>
            <person name="Carrasquilla-Garcia N."/>
            <person name="Condie J.A."/>
            <person name="Upadhyaya H.D."/>
            <person name="Luo M.C."/>
            <person name="Thudi M."/>
            <person name="Gowda C.L."/>
            <person name="Singh N.P."/>
            <person name="Lichtenzveig J."/>
            <person name="Gali K.K."/>
            <person name="Rubio J."/>
            <person name="Nadarajan N."/>
            <person name="Dolezel J."/>
            <person name="Bansal K.C."/>
            <person name="Xu X."/>
            <person name="Edwards D."/>
            <person name="Zhang G."/>
            <person name="Kahl G."/>
            <person name="Gil J."/>
            <person name="Singh K.B."/>
            <person name="Datta S.K."/>
            <person name="Jackson S.A."/>
            <person name="Wang J."/>
            <person name="Cook D.R."/>
        </authorList>
    </citation>
    <scope>NUCLEOTIDE SEQUENCE [LARGE SCALE GENOMIC DNA]</scope>
    <source>
        <strain evidence="11">cv. CDC Frontier</strain>
    </source>
</reference>
<feature type="domain" description="HTH myb-type" evidence="10">
    <location>
        <begin position="17"/>
        <end position="69"/>
    </location>
</feature>
<dbReference type="PANTHER" id="PTHR47997">
    <property type="entry name" value="MYB DOMAIN PROTEIN 55"/>
    <property type="match status" value="1"/>
</dbReference>
<evidence type="ECO:0000256" key="4">
    <source>
        <dbReference type="ARBA" id="ARBA00023125"/>
    </source>
</evidence>
<dbReference type="PROSITE" id="PS51294">
    <property type="entry name" value="HTH_MYB"/>
    <property type="match status" value="2"/>
</dbReference>
<dbReference type="GO" id="GO:0043565">
    <property type="term" value="F:sequence-specific DNA binding"/>
    <property type="evidence" value="ECO:0007669"/>
    <property type="project" value="UniProtKB-ARBA"/>
</dbReference>
<name>A0A1S2XBX0_CICAR</name>
<evidence type="ECO:0000256" key="5">
    <source>
        <dbReference type="ARBA" id="ARBA00023159"/>
    </source>
</evidence>
<dbReference type="GO" id="GO:0005634">
    <property type="term" value="C:nucleus"/>
    <property type="evidence" value="ECO:0007669"/>
    <property type="project" value="UniProtKB-SubCell"/>
</dbReference>
<evidence type="ECO:0000256" key="2">
    <source>
        <dbReference type="ARBA" id="ARBA00022737"/>
    </source>
</evidence>
<reference evidence="12" key="2">
    <citation type="submission" date="2025-08" db="UniProtKB">
        <authorList>
            <consortium name="RefSeq"/>
        </authorList>
    </citation>
    <scope>IDENTIFICATION</scope>
    <source>
        <tissue evidence="12">Etiolated seedlings</tissue>
    </source>
</reference>
<dbReference type="GO" id="GO:0003690">
    <property type="term" value="F:double-stranded DNA binding"/>
    <property type="evidence" value="ECO:0007669"/>
    <property type="project" value="UniProtKB-ARBA"/>
</dbReference>
<dbReference type="PaxDb" id="3827-XP_004486969.1"/>
<evidence type="ECO:0000259" key="9">
    <source>
        <dbReference type="PROSITE" id="PS50090"/>
    </source>
</evidence>
<dbReference type="InterPro" id="IPR017930">
    <property type="entry name" value="Myb_dom"/>
</dbReference>
<gene>
    <name evidence="12" type="primary">LOC101497449</name>
</gene>
<feature type="domain" description="HTH myb-type" evidence="10">
    <location>
        <begin position="70"/>
        <end position="124"/>
    </location>
</feature>
<dbReference type="CDD" id="cd00167">
    <property type="entry name" value="SANT"/>
    <property type="match status" value="2"/>
</dbReference>
<dbReference type="PROSITE" id="PS50090">
    <property type="entry name" value="MYB_LIKE"/>
    <property type="match status" value="2"/>
</dbReference>
<dbReference type="STRING" id="3827.A0A1S2XBX0"/>
<evidence type="ECO:0000256" key="1">
    <source>
        <dbReference type="ARBA" id="ARBA00004123"/>
    </source>
</evidence>
<dbReference type="InterPro" id="IPR001005">
    <property type="entry name" value="SANT/Myb"/>
</dbReference>
<dbReference type="eggNOG" id="KOG0048">
    <property type="taxonomic scope" value="Eukaryota"/>
</dbReference>
<evidence type="ECO:0000256" key="8">
    <source>
        <dbReference type="SAM" id="MobiDB-lite"/>
    </source>
</evidence>
<accession>A0A1S2XBX0</accession>
<dbReference type="AlphaFoldDB" id="A0A1S2XBX0"/>
<proteinExistence type="predicted"/>
<dbReference type="PANTHER" id="PTHR47997:SF73">
    <property type="entry name" value="TRANSCRIPTION FACTOR MYB83-LIKE"/>
    <property type="match status" value="1"/>
</dbReference>
<keyword evidence="11" id="KW-1185">Reference proteome</keyword>
<keyword evidence="5" id="KW-0010">Activator</keyword>
<dbReference type="Pfam" id="PF00249">
    <property type="entry name" value="Myb_DNA-binding"/>
    <property type="match status" value="2"/>
</dbReference>
<dbReference type="Gene3D" id="1.10.10.60">
    <property type="entry name" value="Homeodomain-like"/>
    <property type="match status" value="2"/>
</dbReference>
<comment type="subcellular location">
    <subcellularLocation>
        <location evidence="1">Nucleus</location>
    </subcellularLocation>
</comment>
<dbReference type="InterPro" id="IPR051953">
    <property type="entry name" value="Plant_SW-associated_TFs"/>
</dbReference>
<evidence type="ECO:0000256" key="6">
    <source>
        <dbReference type="ARBA" id="ARBA00023163"/>
    </source>
</evidence>
<evidence type="ECO:0000313" key="12">
    <source>
        <dbReference type="RefSeq" id="XP_004486969.1"/>
    </source>
</evidence>
<keyword evidence="3" id="KW-0805">Transcription regulation</keyword>
<dbReference type="InterPro" id="IPR009057">
    <property type="entry name" value="Homeodomain-like_sf"/>
</dbReference>
<evidence type="ECO:0000256" key="3">
    <source>
        <dbReference type="ARBA" id="ARBA00023015"/>
    </source>
</evidence>
<keyword evidence="2" id="KW-0677">Repeat</keyword>
<feature type="domain" description="Myb-like" evidence="9">
    <location>
        <begin position="70"/>
        <end position="120"/>
    </location>
</feature>
<keyword evidence="7" id="KW-0539">Nucleus</keyword>
<sequence length="311" mass="35876">MRKPEVCSKNKNDNKKKIKLRKGLWSPDEDEKLMNYMVKNGQGCWSDVAKNAGLQRCGKSCRLRWINYLRPDLKRGAFSPQEEQLIIHFHSLLGNRWSQIAARLPGRTDNEIKNFWNSTIKKKLKNLSSTTTSTSPNASDSSSPEPNKELNINVSSQHANYYNYMNMPMFTSSPLSMQNRVFNTMNIDTLPMPTPIEYDGYLSQIGVDSYLLENAVFGSVNINGVEEDVFVPNSLENTNTNTNHHNLRVENTCKRETYNNSDYYFDHINSNYNIDDQNRGEVVENLFQEEFNLGEWGFEELMKDVSSFLFS</sequence>
<feature type="compositionally biased region" description="Low complexity" evidence="8">
    <location>
        <begin position="127"/>
        <end position="143"/>
    </location>
</feature>
<feature type="domain" description="Myb-like" evidence="9">
    <location>
        <begin position="17"/>
        <end position="69"/>
    </location>
</feature>
<keyword evidence="6" id="KW-0804">Transcription</keyword>
<dbReference type="RefSeq" id="XP_004486969.1">
    <property type="nucleotide sequence ID" value="XM_004486912.3"/>
</dbReference>
<evidence type="ECO:0000313" key="11">
    <source>
        <dbReference type="Proteomes" id="UP000087171"/>
    </source>
</evidence>
<dbReference type="KEGG" id="cam:101497449"/>
<dbReference type="FunFam" id="1.10.10.60:FF:000269">
    <property type="entry name" value="Transcription factor MYB46"/>
    <property type="match status" value="1"/>
</dbReference>
<keyword evidence="4" id="KW-0238">DNA-binding</keyword>
<dbReference type="Proteomes" id="UP000087171">
    <property type="component" value="Chromosome Ca1"/>
</dbReference>
<dbReference type="GeneID" id="101497449"/>
<dbReference type="GO" id="GO:2000652">
    <property type="term" value="P:regulation of secondary cell wall biogenesis"/>
    <property type="evidence" value="ECO:0007669"/>
    <property type="project" value="UniProtKB-ARBA"/>
</dbReference>
<dbReference type="SMART" id="SM00717">
    <property type="entry name" value="SANT"/>
    <property type="match status" value="2"/>
</dbReference>
<dbReference type="GO" id="GO:0045893">
    <property type="term" value="P:positive regulation of DNA-templated transcription"/>
    <property type="evidence" value="ECO:0007669"/>
    <property type="project" value="UniProtKB-ARBA"/>
</dbReference>
<evidence type="ECO:0000256" key="7">
    <source>
        <dbReference type="ARBA" id="ARBA00023242"/>
    </source>
</evidence>
<organism evidence="11 12">
    <name type="scientific">Cicer arietinum</name>
    <name type="common">Chickpea</name>
    <name type="synonym">Garbanzo</name>
    <dbReference type="NCBI Taxonomy" id="3827"/>
    <lineage>
        <taxon>Eukaryota</taxon>
        <taxon>Viridiplantae</taxon>
        <taxon>Streptophyta</taxon>
        <taxon>Embryophyta</taxon>
        <taxon>Tracheophyta</taxon>
        <taxon>Spermatophyta</taxon>
        <taxon>Magnoliopsida</taxon>
        <taxon>eudicotyledons</taxon>
        <taxon>Gunneridae</taxon>
        <taxon>Pentapetalae</taxon>
        <taxon>rosids</taxon>
        <taxon>fabids</taxon>
        <taxon>Fabales</taxon>
        <taxon>Fabaceae</taxon>
        <taxon>Papilionoideae</taxon>
        <taxon>50 kb inversion clade</taxon>
        <taxon>NPAAA clade</taxon>
        <taxon>Hologalegina</taxon>
        <taxon>IRL clade</taxon>
        <taxon>Cicereae</taxon>
        <taxon>Cicer</taxon>
    </lineage>
</organism>
<dbReference type="OrthoDB" id="2143914at2759"/>
<dbReference type="FunFam" id="1.10.10.60:FF:000077">
    <property type="entry name" value="MYB transcription factor"/>
    <property type="match status" value="1"/>
</dbReference>